<organism evidence="2">
    <name type="scientific">marine metagenome</name>
    <dbReference type="NCBI Taxonomy" id="408172"/>
    <lineage>
        <taxon>unclassified sequences</taxon>
        <taxon>metagenomes</taxon>
        <taxon>ecological metagenomes</taxon>
    </lineage>
</organism>
<sequence length="27" mass="3224">DEFPSDLQNWQSPQEAMAQHKFHPDQL</sequence>
<feature type="compositionally biased region" description="Polar residues" evidence="1">
    <location>
        <begin position="1"/>
        <end position="14"/>
    </location>
</feature>
<protein>
    <submittedName>
        <fullName evidence="2">Uncharacterized protein</fullName>
    </submittedName>
</protein>
<gene>
    <name evidence="2" type="ORF">METZ01_LOCUS322348</name>
</gene>
<reference evidence="2" key="1">
    <citation type="submission" date="2018-05" db="EMBL/GenBank/DDBJ databases">
        <authorList>
            <person name="Lanie J.A."/>
            <person name="Ng W.-L."/>
            <person name="Kazmierczak K.M."/>
            <person name="Andrzejewski T.M."/>
            <person name="Davidsen T.M."/>
            <person name="Wayne K.J."/>
            <person name="Tettelin H."/>
            <person name="Glass J.I."/>
            <person name="Rusch D."/>
            <person name="Podicherti R."/>
            <person name="Tsui H.-C.T."/>
            <person name="Winkler M.E."/>
        </authorList>
    </citation>
    <scope>NUCLEOTIDE SEQUENCE</scope>
</reference>
<evidence type="ECO:0000313" key="2">
    <source>
        <dbReference type="EMBL" id="SVC69494.1"/>
    </source>
</evidence>
<dbReference type="EMBL" id="UINC01105512">
    <property type="protein sequence ID" value="SVC69494.1"/>
    <property type="molecule type" value="Genomic_DNA"/>
</dbReference>
<proteinExistence type="predicted"/>
<accession>A0A382P7Y4</accession>
<name>A0A382P7Y4_9ZZZZ</name>
<feature type="non-terminal residue" evidence="2">
    <location>
        <position position="27"/>
    </location>
</feature>
<evidence type="ECO:0000256" key="1">
    <source>
        <dbReference type="SAM" id="MobiDB-lite"/>
    </source>
</evidence>
<dbReference type="AlphaFoldDB" id="A0A382P7Y4"/>
<feature type="non-terminal residue" evidence="2">
    <location>
        <position position="1"/>
    </location>
</feature>
<feature type="region of interest" description="Disordered" evidence="1">
    <location>
        <begin position="1"/>
        <end position="27"/>
    </location>
</feature>